<name>A0A2M9D3Q0_9MICO</name>
<evidence type="ECO:0000313" key="3">
    <source>
        <dbReference type="Proteomes" id="UP000231742"/>
    </source>
</evidence>
<keyword evidence="3" id="KW-1185">Reference proteome</keyword>
<protein>
    <submittedName>
        <fullName evidence="2">Uncharacterized protein</fullName>
    </submittedName>
</protein>
<feature type="transmembrane region" description="Helical" evidence="1">
    <location>
        <begin position="170"/>
        <end position="189"/>
    </location>
</feature>
<dbReference type="RefSeq" id="WP_100389822.1">
    <property type="nucleotide sequence ID" value="NZ_BMZU01000003.1"/>
</dbReference>
<dbReference type="EMBL" id="PGFH01000002">
    <property type="protein sequence ID" value="PJJ78817.1"/>
    <property type="molecule type" value="Genomic_DNA"/>
</dbReference>
<feature type="transmembrane region" description="Helical" evidence="1">
    <location>
        <begin position="115"/>
        <end position="139"/>
    </location>
</feature>
<accession>A0A2M9D3Q0</accession>
<dbReference type="AlphaFoldDB" id="A0A2M9D3Q0"/>
<feature type="transmembrane region" description="Helical" evidence="1">
    <location>
        <begin position="201"/>
        <end position="219"/>
    </location>
</feature>
<reference evidence="2 3" key="1">
    <citation type="submission" date="2017-11" db="EMBL/GenBank/DDBJ databases">
        <title>Genomic Encyclopedia of Archaeal and Bacterial Type Strains, Phase II (KMG-II): From Individual Species to Whole Genera.</title>
        <authorList>
            <person name="Goeker M."/>
        </authorList>
    </citation>
    <scope>NUCLEOTIDE SEQUENCE [LARGE SCALE GENOMIC DNA]</scope>
    <source>
        <strain evidence="2 3">DSM 16400</strain>
    </source>
</reference>
<feature type="transmembrane region" description="Helical" evidence="1">
    <location>
        <begin position="239"/>
        <end position="262"/>
    </location>
</feature>
<dbReference type="OrthoDB" id="4794482at2"/>
<keyword evidence="1" id="KW-0472">Membrane</keyword>
<proteinExistence type="predicted"/>
<comment type="caution">
    <text evidence="2">The sequence shown here is derived from an EMBL/GenBank/DDBJ whole genome shotgun (WGS) entry which is preliminary data.</text>
</comment>
<keyword evidence="1" id="KW-0812">Transmembrane</keyword>
<evidence type="ECO:0000313" key="2">
    <source>
        <dbReference type="EMBL" id="PJJ78817.1"/>
    </source>
</evidence>
<organism evidence="2 3">
    <name type="scientific">Salinibacterium amurskyense</name>
    <dbReference type="NCBI Taxonomy" id="205941"/>
    <lineage>
        <taxon>Bacteria</taxon>
        <taxon>Bacillati</taxon>
        <taxon>Actinomycetota</taxon>
        <taxon>Actinomycetes</taxon>
        <taxon>Micrococcales</taxon>
        <taxon>Microbacteriaceae</taxon>
        <taxon>Salinibacterium</taxon>
    </lineage>
</organism>
<evidence type="ECO:0000256" key="1">
    <source>
        <dbReference type="SAM" id="Phobius"/>
    </source>
</evidence>
<sequence length="281" mass="29555">MIALPLTSAQFARWAIAAFLSSALLGANQYLFGSYGAIGTPPAEFPVLVTVVGAAVGVFAIVLLAFAAVMTGFAILAAWSTRSQLAREATAETVEDRRYTLDPSATAPLSRRTRLLISAGAVLAMMAVVTIGILNIYIWNPLAKAPGLTLDEIYAAMTAAGELGPDPLPWIWAIFWALVALAFAGLTALPTFANIITIRGMLIINFVILSVAIFFHWFAGFSMGMGLADTFFVSGADAAGPGMLLSIAGQLFAVAALFLAIAPKRTNAGRLPEQTTRVVTN</sequence>
<feature type="transmembrane region" description="Helical" evidence="1">
    <location>
        <begin position="52"/>
        <end position="79"/>
    </location>
</feature>
<gene>
    <name evidence="2" type="ORF">CLV85_2397</name>
</gene>
<feature type="transmembrane region" description="Helical" evidence="1">
    <location>
        <begin position="12"/>
        <end position="32"/>
    </location>
</feature>
<dbReference type="Proteomes" id="UP000231742">
    <property type="component" value="Unassembled WGS sequence"/>
</dbReference>
<keyword evidence="1" id="KW-1133">Transmembrane helix</keyword>